<dbReference type="RefSeq" id="WP_188610841.1">
    <property type="nucleotide sequence ID" value="NZ_BMGG01000007.1"/>
</dbReference>
<reference evidence="2" key="1">
    <citation type="journal article" date="2014" name="Int. J. Syst. Evol. Microbiol.">
        <title>Complete genome sequence of Corynebacterium casei LMG S-19264T (=DSM 44701T), isolated from a smear-ripened cheese.</title>
        <authorList>
            <consortium name="US DOE Joint Genome Institute (JGI-PGF)"/>
            <person name="Walter F."/>
            <person name="Albersmeier A."/>
            <person name="Kalinowski J."/>
            <person name="Ruckert C."/>
        </authorList>
    </citation>
    <scope>NUCLEOTIDE SEQUENCE</scope>
    <source>
        <strain evidence="2">CGMCC 1.12919</strain>
    </source>
</reference>
<dbReference type="AlphaFoldDB" id="A0A916XJ00"/>
<protein>
    <submittedName>
        <fullName evidence="2">Uncharacterized protein</fullName>
    </submittedName>
</protein>
<accession>A0A916XJ00</accession>
<gene>
    <name evidence="2" type="ORF">GCM10010994_38920</name>
</gene>
<proteinExistence type="predicted"/>
<evidence type="ECO:0000256" key="1">
    <source>
        <dbReference type="SAM" id="MobiDB-lite"/>
    </source>
</evidence>
<dbReference type="EMBL" id="BMGG01000007">
    <property type="protein sequence ID" value="GGC76834.1"/>
    <property type="molecule type" value="Genomic_DNA"/>
</dbReference>
<evidence type="ECO:0000313" key="3">
    <source>
        <dbReference type="Proteomes" id="UP000637002"/>
    </source>
</evidence>
<comment type="caution">
    <text evidence="2">The sequence shown here is derived from an EMBL/GenBank/DDBJ whole genome shotgun (WGS) entry which is preliminary data.</text>
</comment>
<sequence length="109" mass="11804">MATLILTIRDRRGPVAGTTALDADVSFKAAAAGIDPNVDIIGDMKPQFSEHAATCHGKLEHRVVESNRRSSPKSPWPSSRTGAAHNLGCCEQARDNRRFFSSPTLLCSR</sequence>
<reference evidence="2" key="2">
    <citation type="submission" date="2020-09" db="EMBL/GenBank/DDBJ databases">
        <authorList>
            <person name="Sun Q."/>
            <person name="Zhou Y."/>
        </authorList>
    </citation>
    <scope>NUCLEOTIDE SEQUENCE</scope>
    <source>
        <strain evidence="2">CGMCC 1.12919</strain>
    </source>
</reference>
<organism evidence="2 3">
    <name type="scientific">Chelatococcus reniformis</name>
    <dbReference type="NCBI Taxonomy" id="1494448"/>
    <lineage>
        <taxon>Bacteria</taxon>
        <taxon>Pseudomonadati</taxon>
        <taxon>Pseudomonadota</taxon>
        <taxon>Alphaproteobacteria</taxon>
        <taxon>Hyphomicrobiales</taxon>
        <taxon>Chelatococcaceae</taxon>
        <taxon>Chelatococcus</taxon>
    </lineage>
</organism>
<evidence type="ECO:0000313" key="2">
    <source>
        <dbReference type="EMBL" id="GGC76834.1"/>
    </source>
</evidence>
<keyword evidence="3" id="KW-1185">Reference proteome</keyword>
<dbReference type="Proteomes" id="UP000637002">
    <property type="component" value="Unassembled WGS sequence"/>
</dbReference>
<name>A0A916XJ00_9HYPH</name>
<feature type="region of interest" description="Disordered" evidence="1">
    <location>
        <begin position="63"/>
        <end position="84"/>
    </location>
</feature>